<name>A0ABV4UUT6_9BACL</name>
<feature type="chain" id="PRO_5046869490" evidence="1">
    <location>
        <begin position="25"/>
        <end position="104"/>
    </location>
</feature>
<keyword evidence="3" id="KW-1185">Reference proteome</keyword>
<keyword evidence="1" id="KW-0732">Signal</keyword>
<evidence type="ECO:0000256" key="1">
    <source>
        <dbReference type="SAM" id="SignalP"/>
    </source>
</evidence>
<evidence type="ECO:0000313" key="3">
    <source>
        <dbReference type="Proteomes" id="UP001575622"/>
    </source>
</evidence>
<dbReference type="Proteomes" id="UP001575622">
    <property type="component" value="Unassembled WGS sequence"/>
</dbReference>
<reference evidence="2 3" key="1">
    <citation type="submission" date="2024-09" db="EMBL/GenBank/DDBJ databases">
        <authorList>
            <person name="Makale K.P.P."/>
            <person name="Makhzoum A."/>
            <person name="Rantong G."/>
            <person name="Rahube T.O."/>
        </authorList>
    </citation>
    <scope>NUCLEOTIDE SEQUENCE [LARGE SCALE GENOMIC DNA]</scope>
    <source>
        <strain evidence="2 3">KM_D13</strain>
    </source>
</reference>
<dbReference type="PROSITE" id="PS51257">
    <property type="entry name" value="PROKAR_LIPOPROTEIN"/>
    <property type="match status" value="1"/>
</dbReference>
<evidence type="ECO:0000313" key="2">
    <source>
        <dbReference type="EMBL" id="MFB0840839.1"/>
    </source>
</evidence>
<dbReference type="EMBL" id="JBHDLN010000001">
    <property type="protein sequence ID" value="MFB0840839.1"/>
    <property type="molecule type" value="Genomic_DNA"/>
</dbReference>
<protein>
    <submittedName>
        <fullName evidence="2">Uncharacterized protein</fullName>
    </submittedName>
</protein>
<proteinExistence type="predicted"/>
<feature type="signal peptide" evidence="1">
    <location>
        <begin position="1"/>
        <end position="24"/>
    </location>
</feature>
<sequence length="104" mass="11047">MKAARKVIHLFVIMFSLGSLLTMAACGAPTAAPPASVGQTADSAQAKAPVTRKYTDYKGNEVQIPVQPQRVIFAGETFGDCWFLESTPSAHSCLRSKITSSKTG</sequence>
<dbReference type="RefSeq" id="WP_373948117.1">
    <property type="nucleotide sequence ID" value="NZ_JBHDLN010000001.1"/>
</dbReference>
<organism evidence="2 3">
    <name type="scientific">Paenibacillus oleatilyticus</name>
    <dbReference type="NCBI Taxonomy" id="2594886"/>
    <lineage>
        <taxon>Bacteria</taxon>
        <taxon>Bacillati</taxon>
        <taxon>Bacillota</taxon>
        <taxon>Bacilli</taxon>
        <taxon>Bacillales</taxon>
        <taxon>Paenibacillaceae</taxon>
        <taxon>Paenibacillus</taxon>
    </lineage>
</organism>
<accession>A0ABV4UUT6</accession>
<comment type="caution">
    <text evidence="2">The sequence shown here is derived from an EMBL/GenBank/DDBJ whole genome shotgun (WGS) entry which is preliminary data.</text>
</comment>
<gene>
    <name evidence="2" type="ORF">ACEU3E_01510</name>
</gene>